<proteinExistence type="predicted"/>
<reference evidence="1" key="1">
    <citation type="submission" date="2020-08" db="EMBL/GenBank/DDBJ databases">
        <title>Multicomponent nature underlies the extraordinary mechanical properties of spider dragline silk.</title>
        <authorList>
            <person name="Kono N."/>
            <person name="Nakamura H."/>
            <person name="Mori M."/>
            <person name="Yoshida Y."/>
            <person name="Ohtoshi R."/>
            <person name="Malay A.D."/>
            <person name="Moran D.A.P."/>
            <person name="Tomita M."/>
            <person name="Numata K."/>
            <person name="Arakawa K."/>
        </authorList>
    </citation>
    <scope>NUCLEOTIDE SEQUENCE</scope>
</reference>
<protein>
    <submittedName>
        <fullName evidence="1">Uncharacterized protein</fullName>
    </submittedName>
</protein>
<organism evidence="1 2">
    <name type="scientific">Trichonephila inaurata madagascariensis</name>
    <dbReference type="NCBI Taxonomy" id="2747483"/>
    <lineage>
        <taxon>Eukaryota</taxon>
        <taxon>Metazoa</taxon>
        <taxon>Ecdysozoa</taxon>
        <taxon>Arthropoda</taxon>
        <taxon>Chelicerata</taxon>
        <taxon>Arachnida</taxon>
        <taxon>Araneae</taxon>
        <taxon>Araneomorphae</taxon>
        <taxon>Entelegynae</taxon>
        <taxon>Araneoidea</taxon>
        <taxon>Nephilidae</taxon>
        <taxon>Trichonephila</taxon>
        <taxon>Trichonephila inaurata</taxon>
    </lineage>
</organism>
<dbReference type="AlphaFoldDB" id="A0A8X7C936"/>
<dbReference type="EMBL" id="BMAV01011979">
    <property type="protein sequence ID" value="GFY58293.1"/>
    <property type="molecule type" value="Genomic_DNA"/>
</dbReference>
<dbReference type="Proteomes" id="UP000886998">
    <property type="component" value="Unassembled WGS sequence"/>
</dbReference>
<evidence type="ECO:0000313" key="2">
    <source>
        <dbReference type="Proteomes" id="UP000886998"/>
    </source>
</evidence>
<sequence>MSCSRRAIYHKFTGISRTCHRILFIRSAELLALDGRYYPLENSTSKARRRAYGDIGPLRIHLILWNSLTAAKLTSDSCGRTILPKVLFLNVGTMCLQRNNYNSCRITFLLPKELC</sequence>
<gene>
    <name evidence="1" type="ORF">TNIN_444201</name>
</gene>
<accession>A0A8X7C936</accession>
<evidence type="ECO:0000313" key="1">
    <source>
        <dbReference type="EMBL" id="GFY58293.1"/>
    </source>
</evidence>
<name>A0A8X7C936_9ARAC</name>
<keyword evidence="2" id="KW-1185">Reference proteome</keyword>
<comment type="caution">
    <text evidence="1">The sequence shown here is derived from an EMBL/GenBank/DDBJ whole genome shotgun (WGS) entry which is preliminary data.</text>
</comment>